<feature type="transmembrane region" description="Helical" evidence="6">
    <location>
        <begin position="261"/>
        <end position="279"/>
    </location>
</feature>
<dbReference type="PANTHER" id="PTHR32196:SF69">
    <property type="entry name" value="BRANCHED-CHAIN AMINO ACID TRANSPORT SYSTEM, PERMEASE PROTEIN"/>
    <property type="match status" value="1"/>
</dbReference>
<feature type="transmembrane region" description="Helical" evidence="6">
    <location>
        <begin position="209"/>
        <end position="226"/>
    </location>
</feature>
<sequence>MLVSTIGQGFLWAILGLGIYLTFRVLNFPDLTTEGSFPLGGAVCVTAITNGINPILATLLGVLAGMAAGLTTGVLYTKGKIPVILAGILVMSGLNSVMLFVMKSPNLSLLNHSTVFNLIKVFHVPKNFDVVLISLVVVVLVIILMVFFLNTEIGQAYIATGDNETVAKSLGIETDKMKILGLVVSNGVIALSGALIAQSEGYADVSKGIGVIVIGLASIILGELIFGELTMLERFIAIVVGSILYQLLILAVIKLNFDTTYLKIYSSVILAICLMIPQLKYRLFGRLNLFKEEKKQ</sequence>
<feature type="transmembrane region" description="Helical" evidence="6">
    <location>
        <begin position="83"/>
        <end position="102"/>
    </location>
</feature>
<feature type="transmembrane region" description="Helical" evidence="6">
    <location>
        <begin position="6"/>
        <end position="23"/>
    </location>
</feature>
<feature type="transmembrane region" description="Helical" evidence="6">
    <location>
        <begin position="179"/>
        <end position="197"/>
    </location>
</feature>
<feature type="transmembrane region" description="Helical" evidence="6">
    <location>
        <begin position="58"/>
        <end position="76"/>
    </location>
</feature>
<evidence type="ECO:0000256" key="6">
    <source>
        <dbReference type="SAM" id="Phobius"/>
    </source>
</evidence>
<keyword evidence="5 6" id="KW-0472">Membrane</keyword>
<comment type="subcellular location">
    <subcellularLocation>
        <location evidence="1">Cell membrane</location>
        <topology evidence="1">Multi-pass membrane protein</topology>
    </subcellularLocation>
</comment>
<feature type="transmembrane region" description="Helical" evidence="6">
    <location>
        <begin position="130"/>
        <end position="149"/>
    </location>
</feature>
<keyword evidence="4 6" id="KW-1133">Transmembrane helix</keyword>
<dbReference type="CDD" id="cd06574">
    <property type="entry name" value="TM_PBP1_branched-chain-AA_like"/>
    <property type="match status" value="1"/>
</dbReference>
<dbReference type="EMBL" id="CP019609">
    <property type="protein sequence ID" value="AQP52857.1"/>
    <property type="molecule type" value="Genomic_DNA"/>
</dbReference>
<dbReference type="Pfam" id="PF02653">
    <property type="entry name" value="BPD_transp_2"/>
    <property type="match status" value="1"/>
</dbReference>
<evidence type="ECO:0000313" key="8">
    <source>
        <dbReference type="Proteomes" id="UP000188246"/>
    </source>
</evidence>
<evidence type="ECO:0000256" key="2">
    <source>
        <dbReference type="ARBA" id="ARBA00022475"/>
    </source>
</evidence>
<dbReference type="InterPro" id="IPR001851">
    <property type="entry name" value="ABC_transp_permease"/>
</dbReference>
<keyword evidence="2" id="KW-1003">Cell membrane</keyword>
<dbReference type="GO" id="GO:0022857">
    <property type="term" value="F:transmembrane transporter activity"/>
    <property type="evidence" value="ECO:0007669"/>
    <property type="project" value="InterPro"/>
</dbReference>
<gene>
    <name evidence="7" type="ORF">BW732_00545</name>
</gene>
<proteinExistence type="predicted"/>
<dbReference type="RefSeq" id="WP_077274960.1">
    <property type="nucleotide sequence ID" value="NZ_CP019609.1"/>
</dbReference>
<accession>A0A1Q2D3E6</accession>
<protein>
    <submittedName>
        <fullName evidence="7">Branched-chain amino acid ABC transporter permease</fullName>
    </submittedName>
</protein>
<keyword evidence="8" id="KW-1185">Reference proteome</keyword>
<name>A0A1Q2D3E6_9ENTE</name>
<feature type="transmembrane region" description="Helical" evidence="6">
    <location>
        <begin position="235"/>
        <end position="255"/>
    </location>
</feature>
<dbReference type="STRING" id="633807.BW732_00545"/>
<dbReference type="GO" id="GO:0005886">
    <property type="term" value="C:plasma membrane"/>
    <property type="evidence" value="ECO:0007669"/>
    <property type="project" value="UniProtKB-SubCell"/>
</dbReference>
<evidence type="ECO:0000313" key="7">
    <source>
        <dbReference type="EMBL" id="AQP52857.1"/>
    </source>
</evidence>
<dbReference type="AlphaFoldDB" id="A0A1Q2D3E6"/>
<evidence type="ECO:0000256" key="5">
    <source>
        <dbReference type="ARBA" id="ARBA00023136"/>
    </source>
</evidence>
<reference evidence="7 8" key="1">
    <citation type="journal article" date="2010" name="Int. J. Syst. Evol. Microbiol.">
        <title>Vagococcus penaei sp. nov., isolated from spoilage microbiota of cooked shrimp (Penaeus vannamei).</title>
        <authorList>
            <person name="Jaffres E."/>
            <person name="Prevost H."/>
            <person name="Rossero A."/>
            <person name="Joffraud J.J."/>
            <person name="Dousset X."/>
        </authorList>
    </citation>
    <scope>NUCLEOTIDE SEQUENCE [LARGE SCALE GENOMIC DNA]</scope>
    <source>
        <strain evidence="7 8">CD276</strain>
    </source>
</reference>
<dbReference type="KEGG" id="vpi:BW732_00545"/>
<dbReference type="PANTHER" id="PTHR32196">
    <property type="entry name" value="ABC TRANSPORTER PERMEASE PROTEIN YPHD-RELATED-RELATED"/>
    <property type="match status" value="1"/>
</dbReference>
<dbReference type="Proteomes" id="UP000188246">
    <property type="component" value="Chromosome"/>
</dbReference>
<evidence type="ECO:0000256" key="3">
    <source>
        <dbReference type="ARBA" id="ARBA00022692"/>
    </source>
</evidence>
<evidence type="ECO:0000256" key="1">
    <source>
        <dbReference type="ARBA" id="ARBA00004651"/>
    </source>
</evidence>
<evidence type="ECO:0000256" key="4">
    <source>
        <dbReference type="ARBA" id="ARBA00022989"/>
    </source>
</evidence>
<keyword evidence="3 6" id="KW-0812">Transmembrane</keyword>
<organism evidence="7 8">
    <name type="scientific">Vagococcus penaei</name>
    <dbReference type="NCBI Taxonomy" id="633807"/>
    <lineage>
        <taxon>Bacteria</taxon>
        <taxon>Bacillati</taxon>
        <taxon>Bacillota</taxon>
        <taxon>Bacilli</taxon>
        <taxon>Lactobacillales</taxon>
        <taxon>Enterococcaceae</taxon>
        <taxon>Vagococcus</taxon>
    </lineage>
</organism>